<name>A0A1I8JPU4_9PLAT</name>
<dbReference type="GO" id="GO:0008076">
    <property type="term" value="C:voltage-gated potassium channel complex"/>
    <property type="evidence" value="ECO:0007669"/>
    <property type="project" value="TreeGrafter"/>
</dbReference>
<dbReference type="GO" id="GO:0005249">
    <property type="term" value="F:voltage-gated potassium channel activity"/>
    <property type="evidence" value="ECO:0007669"/>
    <property type="project" value="InterPro"/>
</dbReference>
<dbReference type="WBParaSite" id="snap_masked-unitig_40060-processed-gene-0.0-mRNA-1">
    <property type="protein sequence ID" value="snap_masked-unitig_40060-processed-gene-0.0-mRNA-1"/>
    <property type="gene ID" value="snap_masked-unitig_40060-processed-gene-0.0"/>
</dbReference>
<keyword evidence="2" id="KW-1185">Reference proteome</keyword>
<evidence type="ECO:0000313" key="3">
    <source>
        <dbReference type="WBParaSite" id="snap_masked-unitig_40060-processed-gene-0.0-mRNA-1"/>
    </source>
</evidence>
<accession>A0A1I8JPU4</accession>
<evidence type="ECO:0000313" key="2">
    <source>
        <dbReference type="Proteomes" id="UP000095280"/>
    </source>
</evidence>
<organism evidence="2 3">
    <name type="scientific">Macrostomum lignano</name>
    <dbReference type="NCBI Taxonomy" id="282301"/>
    <lineage>
        <taxon>Eukaryota</taxon>
        <taxon>Metazoa</taxon>
        <taxon>Spiralia</taxon>
        <taxon>Lophotrochozoa</taxon>
        <taxon>Platyhelminthes</taxon>
        <taxon>Rhabditophora</taxon>
        <taxon>Macrostomorpha</taxon>
        <taxon>Macrostomida</taxon>
        <taxon>Macrostomidae</taxon>
        <taxon>Macrostomum</taxon>
    </lineage>
</organism>
<protein>
    <submittedName>
        <fullName evidence="3">Secreted protein</fullName>
    </submittedName>
</protein>
<sequence length="105" mass="11301">LIVVVASLVVLAVGSNGQVFASLGVGYSILRMLHVDRQGGTLETTGQRGVHATDRSSSPPCTSDFSASYFQSYFVFLAEKTDGEDSNRSNGLQFLRADALWWGVI</sequence>
<dbReference type="AlphaFoldDB" id="A0A1I8JPU4"/>
<dbReference type="PANTHER" id="PTHR47735">
    <property type="entry name" value="POTASSIUM VOLTAGE-GATED CHANNEL SUBFAMILY KQT MEMBER 4"/>
    <property type="match status" value="1"/>
</dbReference>
<dbReference type="InterPro" id="IPR003937">
    <property type="entry name" value="K_chnl_volt-dep_KCNQ"/>
</dbReference>
<evidence type="ECO:0000256" key="1">
    <source>
        <dbReference type="SAM" id="SignalP"/>
    </source>
</evidence>
<keyword evidence="1" id="KW-0732">Signal</keyword>
<dbReference type="Proteomes" id="UP000095280">
    <property type="component" value="Unplaced"/>
</dbReference>
<proteinExistence type="predicted"/>
<reference evidence="3" key="1">
    <citation type="submission" date="2016-11" db="UniProtKB">
        <authorList>
            <consortium name="WormBaseParasite"/>
        </authorList>
    </citation>
    <scope>IDENTIFICATION</scope>
</reference>
<feature type="signal peptide" evidence="1">
    <location>
        <begin position="1"/>
        <end position="17"/>
    </location>
</feature>
<dbReference type="PANTHER" id="PTHR47735:SF14">
    <property type="entry name" value="POTASSIUM VOLTAGE-GATED CHANNEL SUBFAMILY KQT MEMBER 1"/>
    <property type="match status" value="1"/>
</dbReference>
<feature type="chain" id="PRO_5009321955" evidence="1">
    <location>
        <begin position="18"/>
        <end position="105"/>
    </location>
</feature>